<name>A0ABW8TS85_9CLOT</name>
<proteinExistence type="inferred from homology"/>
<organism evidence="7 8">
    <name type="scientific">Candidatus Clostridium radicumherbarum</name>
    <dbReference type="NCBI Taxonomy" id="3381662"/>
    <lineage>
        <taxon>Bacteria</taxon>
        <taxon>Bacillati</taxon>
        <taxon>Bacillota</taxon>
        <taxon>Clostridia</taxon>
        <taxon>Eubacteriales</taxon>
        <taxon>Clostridiaceae</taxon>
        <taxon>Clostridium</taxon>
    </lineage>
</organism>
<dbReference type="InterPro" id="IPR005119">
    <property type="entry name" value="LysR_subst-bd"/>
</dbReference>
<dbReference type="PRINTS" id="PR00039">
    <property type="entry name" value="HTHLYSR"/>
</dbReference>
<protein>
    <submittedName>
        <fullName evidence="7">LysR family transcriptional regulator</fullName>
    </submittedName>
</protein>
<comment type="caution">
    <text evidence="7">The sequence shown here is derived from an EMBL/GenBank/DDBJ whole genome shotgun (WGS) entry which is preliminary data.</text>
</comment>
<dbReference type="SUPFAM" id="SSF53850">
    <property type="entry name" value="Periplasmic binding protein-like II"/>
    <property type="match status" value="1"/>
</dbReference>
<dbReference type="InterPro" id="IPR036388">
    <property type="entry name" value="WH-like_DNA-bd_sf"/>
</dbReference>
<dbReference type="CDD" id="cd05466">
    <property type="entry name" value="PBP2_LTTR_substrate"/>
    <property type="match status" value="1"/>
</dbReference>
<evidence type="ECO:0000256" key="1">
    <source>
        <dbReference type="ARBA" id="ARBA00009437"/>
    </source>
</evidence>
<keyword evidence="5" id="KW-0812">Transmembrane</keyword>
<dbReference type="InterPro" id="IPR000847">
    <property type="entry name" value="LysR_HTH_N"/>
</dbReference>
<evidence type="ECO:0000313" key="7">
    <source>
        <dbReference type="EMBL" id="MFL0268174.1"/>
    </source>
</evidence>
<evidence type="ECO:0000256" key="5">
    <source>
        <dbReference type="SAM" id="Phobius"/>
    </source>
</evidence>
<dbReference type="Pfam" id="PF03466">
    <property type="entry name" value="LysR_substrate"/>
    <property type="match status" value="1"/>
</dbReference>
<reference evidence="7 8" key="1">
    <citation type="submission" date="2024-11" db="EMBL/GenBank/DDBJ databases">
        <authorList>
            <person name="Heng Y.C."/>
            <person name="Lim A.C.H."/>
            <person name="Lee J.K.Y."/>
            <person name="Kittelmann S."/>
        </authorList>
    </citation>
    <scope>NUCLEOTIDE SEQUENCE [LARGE SCALE GENOMIC DNA]</scope>
    <source>
        <strain evidence="7 8">WILCCON 0202</strain>
    </source>
</reference>
<keyword evidence="5" id="KW-0472">Membrane</keyword>
<dbReference type="PANTHER" id="PTHR30419">
    <property type="entry name" value="HTH-TYPE TRANSCRIPTIONAL REGULATOR YBHD"/>
    <property type="match status" value="1"/>
</dbReference>
<dbReference type="RefSeq" id="WP_406764754.1">
    <property type="nucleotide sequence ID" value="NZ_JBJHZY010000001.1"/>
</dbReference>
<dbReference type="Proteomes" id="UP001623661">
    <property type="component" value="Unassembled WGS sequence"/>
</dbReference>
<comment type="similarity">
    <text evidence="1">Belongs to the LysR transcriptional regulatory family.</text>
</comment>
<keyword evidence="2" id="KW-0805">Transcription regulation</keyword>
<accession>A0ABW8TS85</accession>
<dbReference type="EMBL" id="JBJHZY010000001">
    <property type="protein sequence ID" value="MFL0268174.1"/>
    <property type="molecule type" value="Genomic_DNA"/>
</dbReference>
<evidence type="ECO:0000259" key="6">
    <source>
        <dbReference type="PROSITE" id="PS50931"/>
    </source>
</evidence>
<keyword evidence="4" id="KW-0804">Transcription</keyword>
<keyword evidence="5" id="KW-1133">Transmembrane helix</keyword>
<dbReference type="Gene3D" id="3.40.190.290">
    <property type="match status" value="1"/>
</dbReference>
<evidence type="ECO:0000256" key="4">
    <source>
        <dbReference type="ARBA" id="ARBA00023163"/>
    </source>
</evidence>
<sequence length="292" mass="33423">MDNRQLNYFLAIVEEGNITKAAERLHIAQPYLSRQLKSLEDELGVKLVERSTRKIQITDAGRKLQYRSKQMLDLMDLTIKELKDFEEGLEGIITIGTIQTSATIVLPETIYNFHKKYPKIKFEIRNMSTHLILESLKIGTTEIGIIRTPFNSDLFEAISLQNQPMVAVTSNNQDWDKHKKHISLTEIANKPLLIHCRFEQMIVGACQHAGFEPNILCKIDDTRSILLLASFGVGVAIIPIDWINLIPNLSLNYKKINEKSLNTSTAIIWLKNRHLSPAARKFIDAFKENWKV</sequence>
<keyword evidence="3" id="KW-0238">DNA-binding</keyword>
<gene>
    <name evidence="7" type="ORF">ACJDUH_08670</name>
</gene>
<evidence type="ECO:0000256" key="2">
    <source>
        <dbReference type="ARBA" id="ARBA00023015"/>
    </source>
</evidence>
<dbReference type="InterPro" id="IPR036390">
    <property type="entry name" value="WH_DNA-bd_sf"/>
</dbReference>
<dbReference type="Pfam" id="PF00126">
    <property type="entry name" value="HTH_1"/>
    <property type="match status" value="1"/>
</dbReference>
<dbReference type="PROSITE" id="PS50931">
    <property type="entry name" value="HTH_LYSR"/>
    <property type="match status" value="1"/>
</dbReference>
<feature type="domain" description="HTH lysR-type" evidence="6">
    <location>
        <begin position="1"/>
        <end position="58"/>
    </location>
</feature>
<evidence type="ECO:0000256" key="3">
    <source>
        <dbReference type="ARBA" id="ARBA00023125"/>
    </source>
</evidence>
<dbReference type="InterPro" id="IPR050950">
    <property type="entry name" value="HTH-type_LysR_regulators"/>
</dbReference>
<keyword evidence="8" id="KW-1185">Reference proteome</keyword>
<dbReference type="PANTHER" id="PTHR30419:SF8">
    <property type="entry name" value="NITROGEN ASSIMILATION TRANSCRIPTIONAL ACTIVATOR-RELATED"/>
    <property type="match status" value="1"/>
</dbReference>
<evidence type="ECO:0000313" key="8">
    <source>
        <dbReference type="Proteomes" id="UP001623661"/>
    </source>
</evidence>
<dbReference type="Gene3D" id="1.10.10.10">
    <property type="entry name" value="Winged helix-like DNA-binding domain superfamily/Winged helix DNA-binding domain"/>
    <property type="match status" value="1"/>
</dbReference>
<feature type="transmembrane region" description="Helical" evidence="5">
    <location>
        <begin position="225"/>
        <end position="246"/>
    </location>
</feature>
<dbReference type="SUPFAM" id="SSF46785">
    <property type="entry name" value="Winged helix' DNA-binding domain"/>
    <property type="match status" value="1"/>
</dbReference>